<dbReference type="RefSeq" id="WP_114383829.1">
    <property type="nucleotide sequence ID" value="NZ_QPJD01000023.1"/>
</dbReference>
<comment type="similarity">
    <text evidence="1">Belongs to the bacterial solute-binding protein ModA family.</text>
</comment>
<dbReference type="GO" id="GO:0015689">
    <property type="term" value="P:molybdate ion transport"/>
    <property type="evidence" value="ECO:0007669"/>
    <property type="project" value="InterPro"/>
</dbReference>
<dbReference type="GO" id="GO:1901359">
    <property type="term" value="F:tungstate binding"/>
    <property type="evidence" value="ECO:0007669"/>
    <property type="project" value="UniProtKB-ARBA"/>
</dbReference>
<dbReference type="GO" id="GO:0030973">
    <property type="term" value="F:molybdate ion binding"/>
    <property type="evidence" value="ECO:0007669"/>
    <property type="project" value="UniProtKB-ARBA"/>
</dbReference>
<evidence type="ECO:0000256" key="4">
    <source>
        <dbReference type="ARBA" id="ARBA00022729"/>
    </source>
</evidence>
<gene>
    <name evidence="7" type="ORF">DFP97_12352</name>
</gene>
<organism evidence="7 8">
    <name type="scientific">Paenibacillus prosopidis</name>
    <dbReference type="NCBI Taxonomy" id="630520"/>
    <lineage>
        <taxon>Bacteria</taxon>
        <taxon>Bacillati</taxon>
        <taxon>Bacillota</taxon>
        <taxon>Bacilli</taxon>
        <taxon>Bacillales</taxon>
        <taxon>Paenibacillaceae</taxon>
        <taxon>Paenibacillus</taxon>
    </lineage>
</organism>
<comment type="caution">
    <text evidence="7">The sequence shown here is derived from an EMBL/GenBank/DDBJ whole genome shotgun (WGS) entry which is preliminary data.</text>
</comment>
<name>A0A368VJ19_9BACL</name>
<dbReference type="OrthoDB" id="9785015at2"/>
<dbReference type="Pfam" id="PF13531">
    <property type="entry name" value="SBP_bac_11"/>
    <property type="match status" value="1"/>
</dbReference>
<dbReference type="AlphaFoldDB" id="A0A368VJ19"/>
<keyword evidence="8" id="KW-1185">Reference proteome</keyword>
<dbReference type="CDD" id="cd13537">
    <property type="entry name" value="PBP2_YvgL_like"/>
    <property type="match status" value="1"/>
</dbReference>
<evidence type="ECO:0000256" key="3">
    <source>
        <dbReference type="ARBA" id="ARBA00022723"/>
    </source>
</evidence>
<evidence type="ECO:0000256" key="2">
    <source>
        <dbReference type="ARBA" id="ARBA00022505"/>
    </source>
</evidence>
<dbReference type="EMBL" id="QPJD01000023">
    <property type="protein sequence ID" value="RCW41523.1"/>
    <property type="molecule type" value="Genomic_DNA"/>
</dbReference>
<dbReference type="Gene3D" id="3.40.190.10">
    <property type="entry name" value="Periplasmic binding protein-like II"/>
    <property type="match status" value="2"/>
</dbReference>
<dbReference type="GO" id="GO:0046872">
    <property type="term" value="F:metal ion binding"/>
    <property type="evidence" value="ECO:0007669"/>
    <property type="project" value="UniProtKB-KW"/>
</dbReference>
<feature type="binding site" evidence="5">
    <location>
        <position position="45"/>
    </location>
    <ligand>
        <name>molybdate</name>
        <dbReference type="ChEBI" id="CHEBI:36264"/>
    </ligand>
</feature>
<protein>
    <submittedName>
        <fullName evidence="7">Molybdate transport system substrate-binding protein</fullName>
    </submittedName>
</protein>
<evidence type="ECO:0000256" key="5">
    <source>
        <dbReference type="PIRSR" id="PIRSR004846-1"/>
    </source>
</evidence>
<feature type="binding site" evidence="5">
    <location>
        <position position="200"/>
    </location>
    <ligand>
        <name>molybdate</name>
        <dbReference type="ChEBI" id="CHEBI:36264"/>
    </ligand>
</feature>
<keyword evidence="3 5" id="KW-0479">Metal-binding</keyword>
<dbReference type="InterPro" id="IPR041879">
    <property type="entry name" value="YvgL-like_PBP2"/>
</dbReference>
<dbReference type="PIRSF" id="PIRSF004846">
    <property type="entry name" value="ModA"/>
    <property type="match status" value="1"/>
</dbReference>
<dbReference type="PANTHER" id="PTHR30632">
    <property type="entry name" value="MOLYBDATE-BINDING PERIPLASMIC PROTEIN"/>
    <property type="match status" value="1"/>
</dbReference>
<evidence type="ECO:0000313" key="7">
    <source>
        <dbReference type="EMBL" id="RCW41523.1"/>
    </source>
</evidence>
<sequence>MLKKVFLVLLIILAAAGCAQKEQSSNMEEIKPAEKVELLISAAASLTDSLEEIQTAYEKEHNQIKLSFNFGASGTLQQQIEQGAPVDLFLSAGKKQMTALVEKQLIDNNQQMNLLTNELVAVVPADTNIAVSKIEDITKSEVKKIAVGQPETVPVGSYTKDSLTFYKLWDTIQTKTVFAKDVKQVLNYVETGNTEVGFVYKTDALTSQKVKVAFSPDSKSYKPIEYPVGIVKATKHVKEAEEFYKFLQSKAAQDIFIKYGFSLPDK</sequence>
<feature type="chain" id="PRO_5039686502" evidence="6">
    <location>
        <begin position="20"/>
        <end position="266"/>
    </location>
</feature>
<evidence type="ECO:0000256" key="6">
    <source>
        <dbReference type="SAM" id="SignalP"/>
    </source>
</evidence>
<evidence type="ECO:0000313" key="8">
    <source>
        <dbReference type="Proteomes" id="UP000252415"/>
    </source>
</evidence>
<feature type="signal peptide" evidence="6">
    <location>
        <begin position="1"/>
        <end position="19"/>
    </location>
</feature>
<dbReference type="InterPro" id="IPR005950">
    <property type="entry name" value="ModA"/>
</dbReference>
<evidence type="ECO:0000256" key="1">
    <source>
        <dbReference type="ARBA" id="ARBA00009175"/>
    </source>
</evidence>
<dbReference type="PANTHER" id="PTHR30632:SF0">
    <property type="entry name" value="SULFATE-BINDING PROTEIN"/>
    <property type="match status" value="1"/>
</dbReference>
<dbReference type="PROSITE" id="PS51257">
    <property type="entry name" value="PROKAR_LIPOPROTEIN"/>
    <property type="match status" value="1"/>
</dbReference>
<dbReference type="Proteomes" id="UP000252415">
    <property type="component" value="Unassembled WGS sequence"/>
</dbReference>
<dbReference type="InterPro" id="IPR050682">
    <property type="entry name" value="ModA/WtpA"/>
</dbReference>
<proteinExistence type="inferred from homology"/>
<reference evidence="7 8" key="1">
    <citation type="submission" date="2018-07" db="EMBL/GenBank/DDBJ databases">
        <title>Genomic Encyclopedia of Type Strains, Phase III (KMG-III): the genomes of soil and plant-associated and newly described type strains.</title>
        <authorList>
            <person name="Whitman W."/>
        </authorList>
    </citation>
    <scope>NUCLEOTIDE SEQUENCE [LARGE SCALE GENOMIC DNA]</scope>
    <source>
        <strain evidence="7 8">CECT 7506</strain>
    </source>
</reference>
<feature type="binding site" evidence="5">
    <location>
        <position position="73"/>
    </location>
    <ligand>
        <name>molybdate</name>
        <dbReference type="ChEBI" id="CHEBI:36264"/>
    </ligand>
</feature>
<keyword evidence="2 5" id="KW-0500">Molybdenum</keyword>
<keyword evidence="4 6" id="KW-0732">Signal</keyword>
<feature type="binding site" evidence="5">
    <location>
        <position position="182"/>
    </location>
    <ligand>
        <name>molybdate</name>
        <dbReference type="ChEBI" id="CHEBI:36264"/>
    </ligand>
</feature>
<dbReference type="NCBIfam" id="TIGR01256">
    <property type="entry name" value="modA"/>
    <property type="match status" value="1"/>
</dbReference>
<accession>A0A368VJ19</accession>
<dbReference type="FunFam" id="3.40.190.10:FF:000035">
    <property type="entry name" value="Molybdate ABC transporter substrate-binding protein"/>
    <property type="match status" value="1"/>
</dbReference>
<dbReference type="SUPFAM" id="SSF53850">
    <property type="entry name" value="Periplasmic binding protein-like II"/>
    <property type="match status" value="1"/>
</dbReference>